<evidence type="ECO:0000313" key="2">
    <source>
        <dbReference type="Proteomes" id="UP001175137"/>
    </source>
</evidence>
<dbReference type="Gene3D" id="3.10.450.50">
    <property type="match status" value="1"/>
</dbReference>
<dbReference type="Proteomes" id="UP001175137">
    <property type="component" value="Unassembled WGS sequence"/>
</dbReference>
<dbReference type="InterPro" id="IPR004027">
    <property type="entry name" value="SEC_C_motif"/>
</dbReference>
<name>A0A9X5C2Z8_BACCE</name>
<accession>A0A9X5C2Z8</accession>
<comment type="caution">
    <text evidence="1">The sequence shown here is derived from an EMBL/GenBank/DDBJ whole genome shotgun (WGS) entry which is preliminary data.</text>
</comment>
<organism evidence="1 2">
    <name type="scientific">Bacillus cereus</name>
    <dbReference type="NCBI Taxonomy" id="1396"/>
    <lineage>
        <taxon>Bacteria</taxon>
        <taxon>Bacillati</taxon>
        <taxon>Bacillota</taxon>
        <taxon>Bacilli</taxon>
        <taxon>Bacillales</taxon>
        <taxon>Bacillaceae</taxon>
        <taxon>Bacillus</taxon>
        <taxon>Bacillus cereus group</taxon>
    </lineage>
</organism>
<dbReference type="PANTHER" id="PTHR35866">
    <property type="entry name" value="PUTATIVE-RELATED"/>
    <property type="match status" value="1"/>
</dbReference>
<dbReference type="Pfam" id="PF02810">
    <property type="entry name" value="SEC-C"/>
    <property type="match status" value="1"/>
</dbReference>
<dbReference type="InterPro" id="IPR005358">
    <property type="entry name" value="Puta_zinc/iron-chelating_dom"/>
</dbReference>
<dbReference type="AlphaFoldDB" id="A0A9X5C2Z8"/>
<dbReference type="EMBL" id="JAUIQW010000002">
    <property type="protein sequence ID" value="MDN4877119.1"/>
    <property type="molecule type" value="Genomic_DNA"/>
</dbReference>
<sequence length="272" mass="31976">MYEITALDSILMKAFQENYKHIIEIKRNEPCPCGSGLKFKHCHIESDNQWEKGLEFYDGKFSYENVSLTLELLKTIREILSKLKSYNSIDEEFGLELLEKLYSTYDPAIEQLQKNAPCKKGCIACCFQEVKLQKIEAQRINIHMNNKIKKVIKYNLRETKAREKSPSSLWTDRQSSLAPCPFLDITKGECSIYNVRPFSCRSYFVTNNPNMCNEITGNVNWFDDYRYIQLTNSIIALISQIVYDDTQPKLLQNFYEEISFKKQLNHFFRNLM</sequence>
<dbReference type="PANTHER" id="PTHR35866:SF2">
    <property type="entry name" value="YKGJ FAMILY CYSTEINE CLUSTER PROTEIN"/>
    <property type="match status" value="1"/>
</dbReference>
<evidence type="ECO:0000313" key="1">
    <source>
        <dbReference type="EMBL" id="MDN4877119.1"/>
    </source>
</evidence>
<proteinExistence type="predicted"/>
<dbReference type="RefSeq" id="WP_086401227.1">
    <property type="nucleotide sequence ID" value="NZ_CP182326.1"/>
</dbReference>
<dbReference type="SUPFAM" id="SSF103642">
    <property type="entry name" value="Sec-C motif"/>
    <property type="match status" value="1"/>
</dbReference>
<dbReference type="Pfam" id="PF03692">
    <property type="entry name" value="CxxCxxCC"/>
    <property type="match status" value="1"/>
</dbReference>
<protein>
    <submittedName>
        <fullName evidence="1">SEC-C metal-binding domain-containing protein</fullName>
    </submittedName>
</protein>
<reference evidence="1" key="1">
    <citation type="submission" date="2023-07" db="EMBL/GenBank/DDBJ databases">
        <title>Complete genome sequence of Bacillus cereus SRCM126073 isolated from soil.</title>
        <authorList>
            <person name="Yang H.-G."/>
            <person name="Ryu M.-S."/>
            <person name="Ha G.-S."/>
            <person name="Yang H.-J."/>
            <person name="Jeong D.-Y."/>
        </authorList>
    </citation>
    <scope>NUCLEOTIDE SEQUENCE</scope>
    <source>
        <strain evidence="1">SRCM126073</strain>
    </source>
</reference>
<gene>
    <name evidence="1" type="ORF">QYM23_30520</name>
</gene>